<evidence type="ECO:0000256" key="2">
    <source>
        <dbReference type="ARBA" id="ARBA00023002"/>
    </source>
</evidence>
<gene>
    <name evidence="3" type="ORF">SAMN05421823_109230</name>
</gene>
<keyword evidence="2" id="KW-0560">Oxidoreductase</keyword>
<dbReference type="RefSeq" id="WP_089685827.1">
    <property type="nucleotide sequence ID" value="NZ_FNFO01000009.1"/>
</dbReference>
<keyword evidence="4" id="KW-1185">Reference proteome</keyword>
<dbReference type="PROSITE" id="PS00061">
    <property type="entry name" value="ADH_SHORT"/>
    <property type="match status" value="1"/>
</dbReference>
<dbReference type="OrthoDB" id="9788235at2"/>
<protein>
    <recommendedName>
        <fullName evidence="5">NAD(P)-dependent dehydrogenase, short-chain alcohol dehydrogenase family</fullName>
    </recommendedName>
</protein>
<dbReference type="PRINTS" id="PR00081">
    <property type="entry name" value="GDHRDH"/>
</dbReference>
<dbReference type="Pfam" id="PF13561">
    <property type="entry name" value="adh_short_C2"/>
    <property type="match status" value="1"/>
</dbReference>
<reference evidence="3 4" key="1">
    <citation type="submission" date="2016-10" db="EMBL/GenBank/DDBJ databases">
        <authorList>
            <person name="de Groot N.N."/>
        </authorList>
    </citation>
    <scope>NUCLEOTIDE SEQUENCE [LARGE SCALE GENOMIC DNA]</scope>
    <source>
        <strain evidence="3 4">DSM 25186</strain>
    </source>
</reference>
<dbReference type="AlphaFoldDB" id="A0A1G9PLN4"/>
<name>A0A1G9PLN4_9BACT</name>
<evidence type="ECO:0008006" key="5">
    <source>
        <dbReference type="Google" id="ProtNLM"/>
    </source>
</evidence>
<accession>A0A1G9PLN4</accession>
<dbReference type="Proteomes" id="UP000198510">
    <property type="component" value="Unassembled WGS sequence"/>
</dbReference>
<dbReference type="GO" id="GO:0016491">
    <property type="term" value="F:oxidoreductase activity"/>
    <property type="evidence" value="ECO:0007669"/>
    <property type="project" value="UniProtKB-KW"/>
</dbReference>
<dbReference type="InterPro" id="IPR036291">
    <property type="entry name" value="NAD(P)-bd_dom_sf"/>
</dbReference>
<dbReference type="Gene3D" id="3.40.50.720">
    <property type="entry name" value="NAD(P)-binding Rossmann-like Domain"/>
    <property type="match status" value="1"/>
</dbReference>
<sequence>MQQTENYQDKVVIVTGGAQGIGRALSQAFGQAGATVMVADQDEEALEECAAWLATQQIRVGTKACDMGSAEDVKQLIASTVERFGTVDIVVNNAGISRFKPLDTLEVEEFDRILAVNLRSVFLTAKFAAPHLRRQKGCLLNIASTRALMSEPHSEGYAASKGGIVALTHALAMSLSPDVRVNAISPGWIVTDEWQKASQRKKPELRDIDHTQHPVGRVGWPEDIAAAALYLCSPAAGFVTGQNLVVDGGMTIKMIYEE</sequence>
<dbReference type="NCBIfam" id="NF005559">
    <property type="entry name" value="PRK07231.1"/>
    <property type="match status" value="1"/>
</dbReference>
<proteinExistence type="inferred from homology"/>
<dbReference type="PANTHER" id="PTHR24321:SF8">
    <property type="entry name" value="ESTRADIOL 17-BETA-DEHYDROGENASE 8-RELATED"/>
    <property type="match status" value="1"/>
</dbReference>
<dbReference type="STRING" id="1075417.SAMN05421823_109230"/>
<dbReference type="InterPro" id="IPR002347">
    <property type="entry name" value="SDR_fam"/>
</dbReference>
<dbReference type="EMBL" id="FNFO01000009">
    <property type="protein sequence ID" value="SDL99483.1"/>
    <property type="molecule type" value="Genomic_DNA"/>
</dbReference>
<dbReference type="SUPFAM" id="SSF51735">
    <property type="entry name" value="NAD(P)-binding Rossmann-fold domains"/>
    <property type="match status" value="1"/>
</dbReference>
<evidence type="ECO:0000313" key="4">
    <source>
        <dbReference type="Proteomes" id="UP000198510"/>
    </source>
</evidence>
<evidence type="ECO:0000313" key="3">
    <source>
        <dbReference type="EMBL" id="SDL99483.1"/>
    </source>
</evidence>
<dbReference type="PANTHER" id="PTHR24321">
    <property type="entry name" value="DEHYDROGENASES, SHORT CHAIN"/>
    <property type="match status" value="1"/>
</dbReference>
<evidence type="ECO:0000256" key="1">
    <source>
        <dbReference type="ARBA" id="ARBA00006484"/>
    </source>
</evidence>
<organism evidence="3 4">
    <name type="scientific">Catalinimonas alkaloidigena</name>
    <dbReference type="NCBI Taxonomy" id="1075417"/>
    <lineage>
        <taxon>Bacteria</taxon>
        <taxon>Pseudomonadati</taxon>
        <taxon>Bacteroidota</taxon>
        <taxon>Cytophagia</taxon>
        <taxon>Cytophagales</taxon>
        <taxon>Catalimonadaceae</taxon>
        <taxon>Catalinimonas</taxon>
    </lineage>
</organism>
<dbReference type="FunFam" id="3.40.50.720:FF:000084">
    <property type="entry name" value="Short-chain dehydrogenase reductase"/>
    <property type="match status" value="1"/>
</dbReference>
<comment type="similarity">
    <text evidence="1">Belongs to the short-chain dehydrogenases/reductases (SDR) family.</text>
</comment>
<dbReference type="InterPro" id="IPR020904">
    <property type="entry name" value="Sc_DH/Rdtase_CS"/>
</dbReference>
<dbReference type="PRINTS" id="PR00080">
    <property type="entry name" value="SDRFAMILY"/>
</dbReference>